<feature type="compositionally biased region" description="Basic and acidic residues" evidence="1">
    <location>
        <begin position="1"/>
        <end position="15"/>
    </location>
</feature>
<evidence type="ECO:0000313" key="2">
    <source>
        <dbReference type="EMBL" id="CUE59663.1"/>
    </source>
</evidence>
<gene>
    <name evidence="2" type="ORF">BSAL_49410</name>
</gene>
<reference evidence="3" key="1">
    <citation type="submission" date="2015-09" db="EMBL/GenBank/DDBJ databases">
        <authorList>
            <consortium name="Pathogen Informatics"/>
        </authorList>
    </citation>
    <scope>NUCLEOTIDE SEQUENCE [LARGE SCALE GENOMIC DNA]</scope>
    <source>
        <strain evidence="3">Lake Konstanz</strain>
    </source>
</reference>
<feature type="region of interest" description="Disordered" evidence="1">
    <location>
        <begin position="1"/>
        <end position="41"/>
    </location>
</feature>
<sequence length="423" mass="47133">MTHESPTHRPIRDGTPDTVARGPPPAPRDPHPAPLGDTAGVDDVEDQKCSWITNTMVTLSGGQDKYRDEGQAEARGMFKQHIPMWVLHDACELNRQGWTVINQESLALGPTKAITQYTDEVIVSKVRSMMEHCASVKHTTKFLGNVSLEPEILWCIWRCSVLARGHFYGEDVCRPQNIKHGDAAIGEARERSGKLLEGVADTAIKSLMYRCWLRFYNVLSMPKAPPKAKKQSLKRARDDAPPPATIVVGTEGGRAVLQRDRLDPTWVVGLSLCAQFGLQPGTNIARFRRRFEATCGAIYKSVDPEVRFLLGDSALGPCFCVLDCTPVITTKTGLWRCFGVALRLKRRRTPMNFSGKYVSKVWKLEYWTTLGGIPIAVRGAFNGCTHDAKIFRDSDGPPFRHYEGEYFLGDSGYQGCRHCVVPD</sequence>
<dbReference type="EMBL" id="CYKH01000016">
    <property type="protein sequence ID" value="CUE59663.1"/>
    <property type="molecule type" value="Genomic_DNA"/>
</dbReference>
<accession>A0A0S4IJU2</accession>
<keyword evidence="3" id="KW-1185">Reference proteome</keyword>
<evidence type="ECO:0000256" key="1">
    <source>
        <dbReference type="SAM" id="MobiDB-lite"/>
    </source>
</evidence>
<name>A0A0S4IJU2_BODSA</name>
<proteinExistence type="predicted"/>
<evidence type="ECO:0008006" key="4">
    <source>
        <dbReference type="Google" id="ProtNLM"/>
    </source>
</evidence>
<evidence type="ECO:0000313" key="3">
    <source>
        <dbReference type="Proteomes" id="UP000051952"/>
    </source>
</evidence>
<organism evidence="2 3">
    <name type="scientific">Bodo saltans</name>
    <name type="common">Flagellated protozoan</name>
    <dbReference type="NCBI Taxonomy" id="75058"/>
    <lineage>
        <taxon>Eukaryota</taxon>
        <taxon>Discoba</taxon>
        <taxon>Euglenozoa</taxon>
        <taxon>Kinetoplastea</taxon>
        <taxon>Metakinetoplastina</taxon>
        <taxon>Eubodonida</taxon>
        <taxon>Bodonidae</taxon>
        <taxon>Bodo</taxon>
    </lineage>
</organism>
<protein>
    <recommendedName>
        <fullName evidence="4">DDE Tnp4 domain-containing protein</fullName>
    </recommendedName>
</protein>
<dbReference type="Proteomes" id="UP000051952">
    <property type="component" value="Unassembled WGS sequence"/>
</dbReference>
<dbReference type="VEuPathDB" id="TriTrypDB:BSAL_49410"/>
<dbReference type="AlphaFoldDB" id="A0A0S4IJU2"/>